<evidence type="ECO:0000256" key="8">
    <source>
        <dbReference type="ARBA" id="ARBA00022741"/>
    </source>
</evidence>
<evidence type="ECO:0000256" key="2">
    <source>
        <dbReference type="ARBA" id="ARBA00005253"/>
    </source>
</evidence>
<dbReference type="InterPro" id="IPR017441">
    <property type="entry name" value="Protein_kinase_ATP_BS"/>
</dbReference>
<keyword evidence="11 15" id="KW-0067">ATP-binding</keyword>
<keyword evidence="20" id="KW-1185">Reference proteome</keyword>
<dbReference type="CDD" id="cd00051">
    <property type="entry name" value="EFh"/>
    <property type="match status" value="1"/>
</dbReference>
<feature type="region of interest" description="Disordered" evidence="16">
    <location>
        <begin position="1"/>
        <end position="104"/>
    </location>
</feature>
<evidence type="ECO:0000259" key="18">
    <source>
        <dbReference type="PROSITE" id="PS50222"/>
    </source>
</evidence>
<dbReference type="AlphaFoldDB" id="A0A2R5GW08"/>
<comment type="catalytic activity">
    <reaction evidence="14">
        <text>L-seryl-[protein] + ATP = O-phospho-L-seryl-[protein] + ADP + H(+)</text>
        <dbReference type="Rhea" id="RHEA:17989"/>
        <dbReference type="Rhea" id="RHEA-COMP:9863"/>
        <dbReference type="Rhea" id="RHEA-COMP:11604"/>
        <dbReference type="ChEBI" id="CHEBI:15378"/>
        <dbReference type="ChEBI" id="CHEBI:29999"/>
        <dbReference type="ChEBI" id="CHEBI:30616"/>
        <dbReference type="ChEBI" id="CHEBI:83421"/>
        <dbReference type="ChEBI" id="CHEBI:456216"/>
        <dbReference type="EC" id="2.7.11.1"/>
    </reaction>
</comment>
<feature type="domain" description="EF-hand" evidence="18">
    <location>
        <begin position="534"/>
        <end position="569"/>
    </location>
</feature>
<evidence type="ECO:0000256" key="13">
    <source>
        <dbReference type="ARBA" id="ARBA00047899"/>
    </source>
</evidence>
<dbReference type="PROSITE" id="PS00018">
    <property type="entry name" value="EF_HAND_1"/>
    <property type="match status" value="3"/>
</dbReference>
<keyword evidence="7" id="KW-0677">Repeat</keyword>
<evidence type="ECO:0000256" key="1">
    <source>
        <dbReference type="ARBA" id="ARBA00001946"/>
    </source>
</evidence>
<comment type="similarity">
    <text evidence="12">Belongs to the protein kinase superfamily. Ser/Thr protein kinase family. CDPK subfamily.</text>
</comment>
<dbReference type="Gene3D" id="1.10.238.10">
    <property type="entry name" value="EF-hand"/>
    <property type="match status" value="1"/>
</dbReference>
<feature type="compositionally biased region" description="Low complexity" evidence="16">
    <location>
        <begin position="386"/>
        <end position="418"/>
    </location>
</feature>
<dbReference type="GO" id="GO:0005509">
    <property type="term" value="F:calcium ion binding"/>
    <property type="evidence" value="ECO:0007669"/>
    <property type="project" value="InterPro"/>
</dbReference>
<dbReference type="SUPFAM" id="SSF56112">
    <property type="entry name" value="Protein kinase-like (PK-like)"/>
    <property type="match status" value="1"/>
</dbReference>
<accession>A0A2R5GW08</accession>
<evidence type="ECO:0000256" key="5">
    <source>
        <dbReference type="ARBA" id="ARBA00022679"/>
    </source>
</evidence>
<keyword evidence="6" id="KW-0479">Metal-binding</keyword>
<comment type="caution">
    <text evidence="19">The sequence shown here is derived from an EMBL/GenBank/DDBJ whole genome shotgun (WGS) entry which is preliminary data.</text>
</comment>
<comment type="similarity">
    <text evidence="2">Belongs to the centrin family.</text>
</comment>
<dbReference type="InterPro" id="IPR050205">
    <property type="entry name" value="CDPK_Ser/Thr_kinases"/>
</dbReference>
<evidence type="ECO:0000313" key="20">
    <source>
        <dbReference type="Proteomes" id="UP000241890"/>
    </source>
</evidence>
<feature type="domain" description="EF-hand" evidence="18">
    <location>
        <begin position="498"/>
        <end position="533"/>
    </location>
</feature>
<dbReference type="PROSITE" id="PS00107">
    <property type="entry name" value="PROTEIN_KINASE_ATP"/>
    <property type="match status" value="1"/>
</dbReference>
<comment type="catalytic activity">
    <reaction evidence="13">
        <text>L-threonyl-[protein] + ATP = O-phospho-L-threonyl-[protein] + ADP + H(+)</text>
        <dbReference type="Rhea" id="RHEA:46608"/>
        <dbReference type="Rhea" id="RHEA-COMP:11060"/>
        <dbReference type="Rhea" id="RHEA-COMP:11605"/>
        <dbReference type="ChEBI" id="CHEBI:15378"/>
        <dbReference type="ChEBI" id="CHEBI:30013"/>
        <dbReference type="ChEBI" id="CHEBI:30616"/>
        <dbReference type="ChEBI" id="CHEBI:61977"/>
        <dbReference type="ChEBI" id="CHEBI:456216"/>
        <dbReference type="EC" id="2.7.11.1"/>
    </reaction>
</comment>
<dbReference type="InterPro" id="IPR008271">
    <property type="entry name" value="Ser/Thr_kinase_AS"/>
</dbReference>
<feature type="compositionally biased region" description="Polar residues" evidence="16">
    <location>
        <begin position="448"/>
        <end position="460"/>
    </location>
</feature>
<dbReference type="SMART" id="SM00054">
    <property type="entry name" value="EFh"/>
    <property type="match status" value="4"/>
</dbReference>
<dbReference type="InterPro" id="IPR011992">
    <property type="entry name" value="EF-hand-dom_pair"/>
</dbReference>
<evidence type="ECO:0000256" key="7">
    <source>
        <dbReference type="ARBA" id="ARBA00022737"/>
    </source>
</evidence>
<dbReference type="PROSITE" id="PS50011">
    <property type="entry name" value="PROTEIN_KINASE_DOM"/>
    <property type="match status" value="1"/>
</dbReference>
<proteinExistence type="inferred from homology"/>
<dbReference type="CDD" id="cd05117">
    <property type="entry name" value="STKc_CAMK"/>
    <property type="match status" value="1"/>
</dbReference>
<dbReference type="GO" id="GO:0043226">
    <property type="term" value="C:organelle"/>
    <property type="evidence" value="ECO:0007669"/>
    <property type="project" value="UniProtKB-ARBA"/>
</dbReference>
<dbReference type="FunCoup" id="A0A2R5GW08">
    <property type="interactions" value="6"/>
</dbReference>
<dbReference type="FunFam" id="3.30.200.20:FF:000315">
    <property type="entry name" value="Calcium-dependent protein kinase 3"/>
    <property type="match status" value="1"/>
</dbReference>
<evidence type="ECO:0000256" key="9">
    <source>
        <dbReference type="ARBA" id="ARBA00022777"/>
    </source>
</evidence>
<feature type="domain" description="EF-hand" evidence="18">
    <location>
        <begin position="602"/>
        <end position="634"/>
    </location>
</feature>
<dbReference type="OrthoDB" id="40902at2759"/>
<feature type="binding site" evidence="15">
    <location>
        <position position="135"/>
    </location>
    <ligand>
        <name>ATP</name>
        <dbReference type="ChEBI" id="CHEBI:30616"/>
    </ligand>
</feature>
<name>A0A2R5GW08_9STRA</name>
<evidence type="ECO:0000259" key="17">
    <source>
        <dbReference type="PROSITE" id="PS50011"/>
    </source>
</evidence>
<evidence type="ECO:0000256" key="6">
    <source>
        <dbReference type="ARBA" id="ARBA00022723"/>
    </source>
</evidence>
<keyword evidence="10" id="KW-0106">Calcium</keyword>
<dbReference type="InterPro" id="IPR018247">
    <property type="entry name" value="EF_Hand_1_Ca_BS"/>
</dbReference>
<evidence type="ECO:0000256" key="12">
    <source>
        <dbReference type="ARBA" id="ARBA00024334"/>
    </source>
</evidence>
<feature type="compositionally biased region" description="Low complexity" evidence="16">
    <location>
        <begin position="57"/>
        <end position="75"/>
    </location>
</feature>
<dbReference type="FunFam" id="1.10.238.10:FF:000178">
    <property type="entry name" value="Calmodulin-2 A"/>
    <property type="match status" value="1"/>
</dbReference>
<feature type="compositionally biased region" description="Polar residues" evidence="16">
    <location>
        <begin position="429"/>
        <end position="440"/>
    </location>
</feature>
<protein>
    <recommendedName>
        <fullName evidence="3">non-specific serine/threonine protein kinase</fullName>
        <ecNumber evidence="3">2.7.11.1</ecNumber>
    </recommendedName>
</protein>
<dbReference type="InterPro" id="IPR000719">
    <property type="entry name" value="Prot_kinase_dom"/>
</dbReference>
<dbReference type="EMBL" id="BEYU01000213">
    <property type="protein sequence ID" value="GBG34755.1"/>
    <property type="molecule type" value="Genomic_DNA"/>
</dbReference>
<evidence type="ECO:0000256" key="4">
    <source>
        <dbReference type="ARBA" id="ARBA00022527"/>
    </source>
</evidence>
<keyword evidence="5" id="KW-0808">Transferase</keyword>
<dbReference type="Gene3D" id="3.30.200.20">
    <property type="entry name" value="Phosphorylase Kinase, domain 1"/>
    <property type="match status" value="1"/>
</dbReference>
<reference evidence="19 20" key="1">
    <citation type="submission" date="2017-12" db="EMBL/GenBank/DDBJ databases">
        <title>Sequencing, de novo assembly and annotation of complete genome of a new Thraustochytrid species, strain FCC1311.</title>
        <authorList>
            <person name="Sedici K."/>
            <person name="Godart F."/>
            <person name="Aiese Cigliano R."/>
            <person name="Sanseverino W."/>
            <person name="Barakat M."/>
            <person name="Ortet P."/>
            <person name="Marechal E."/>
            <person name="Cagnac O."/>
            <person name="Amato A."/>
        </authorList>
    </citation>
    <scope>NUCLEOTIDE SEQUENCE [LARGE SCALE GENOMIC DNA]</scope>
</reference>
<evidence type="ECO:0000256" key="15">
    <source>
        <dbReference type="PROSITE-ProRule" id="PRU10141"/>
    </source>
</evidence>
<evidence type="ECO:0000256" key="11">
    <source>
        <dbReference type="ARBA" id="ARBA00022840"/>
    </source>
</evidence>
<organism evidence="19 20">
    <name type="scientific">Hondaea fermentalgiana</name>
    <dbReference type="NCBI Taxonomy" id="2315210"/>
    <lineage>
        <taxon>Eukaryota</taxon>
        <taxon>Sar</taxon>
        <taxon>Stramenopiles</taxon>
        <taxon>Bigyra</taxon>
        <taxon>Labyrinthulomycetes</taxon>
        <taxon>Thraustochytrida</taxon>
        <taxon>Thraustochytriidae</taxon>
        <taxon>Hondaea</taxon>
    </lineage>
</organism>
<dbReference type="Pfam" id="PF13499">
    <property type="entry name" value="EF-hand_7"/>
    <property type="match status" value="2"/>
</dbReference>
<keyword evidence="4" id="KW-0723">Serine/threonine-protein kinase</keyword>
<feature type="compositionally biased region" description="Basic and acidic residues" evidence="16">
    <location>
        <begin position="27"/>
        <end position="40"/>
    </location>
</feature>
<dbReference type="PROSITE" id="PS00108">
    <property type="entry name" value="PROTEIN_KINASE_ST"/>
    <property type="match status" value="1"/>
</dbReference>
<feature type="region of interest" description="Disordered" evidence="16">
    <location>
        <begin position="386"/>
        <end position="460"/>
    </location>
</feature>
<dbReference type="GO" id="GO:0004674">
    <property type="term" value="F:protein serine/threonine kinase activity"/>
    <property type="evidence" value="ECO:0007669"/>
    <property type="project" value="UniProtKB-KW"/>
</dbReference>
<keyword evidence="8 15" id="KW-0547">Nucleotide-binding</keyword>
<dbReference type="Proteomes" id="UP000241890">
    <property type="component" value="Unassembled WGS sequence"/>
</dbReference>
<evidence type="ECO:0000256" key="10">
    <source>
        <dbReference type="ARBA" id="ARBA00022837"/>
    </source>
</evidence>
<dbReference type="InterPro" id="IPR011009">
    <property type="entry name" value="Kinase-like_dom_sf"/>
</dbReference>
<sequence length="634" mass="70077">MGHRHATPARVDAGLAQGKGDVNLAGVREDKENAAREAGRKPKSVQFSQDVARDAPRTAAAPPTTKKNLNNNNNNEQQDSRQSWSVLDPDSDEARRKVSDDYEVSSKLGQGSYGKVRLATCKATGRQVAVKSVLKKNMRRLQTLRREISIMRKVRHPNIIQLIDVYEDDAFLHIVMELCSGGELFDKIIQAGHYTEEDARALVYQMLDAVQYLHGMHIAHRDLKPENFLFASEDAGAPLKLIDFGLSRFYQDNLWMRTRAGTPYYLAPEVLEKRYDKKCDVWSCGVLMYILLCGYPPFYGDNERQIYNMIRQGVFDFPEAEWGAVSSTAKDLVVKLLDLDPHTRPSAMEALEHDWFRGLPAPHRPGAEGAQAAAIARASSSSLSVSSLPSSSAASPAASAAPSPSSATSKASPAPVAPESVTSKDEQASTKIETNSNDSKTPVAVASPPSSRRSVGQTSAALTQSLDPAVVDRLRSFANSNKMKRAALGVIVRYLNRKEISALRVQFERFDEDGNGFVSGNELAQAMRRVGLDPSDEEVDHLLSALDEDHNGKIDYEEFLAASMDRHVYLRQELLQTAFHYFDVSNKGCITVQDLEARLGAEDASLVQHILKSWDANEDNLISFEEFAKMMNEG</sequence>
<dbReference type="EC" id="2.7.11.1" evidence="3"/>
<dbReference type="InParanoid" id="A0A2R5GW08"/>
<keyword evidence="9 19" id="KW-0418">Kinase</keyword>
<gene>
    <name evidence="19" type="ORF">FCC1311_109772</name>
</gene>
<dbReference type="SUPFAM" id="SSF47473">
    <property type="entry name" value="EF-hand"/>
    <property type="match status" value="1"/>
</dbReference>
<dbReference type="SMART" id="SM00220">
    <property type="entry name" value="S_TKc"/>
    <property type="match status" value="1"/>
</dbReference>
<evidence type="ECO:0000256" key="3">
    <source>
        <dbReference type="ARBA" id="ARBA00012513"/>
    </source>
</evidence>
<dbReference type="Gene3D" id="1.10.510.10">
    <property type="entry name" value="Transferase(Phosphotransferase) domain 1"/>
    <property type="match status" value="1"/>
</dbReference>
<evidence type="ECO:0000313" key="19">
    <source>
        <dbReference type="EMBL" id="GBG34755.1"/>
    </source>
</evidence>
<dbReference type="PANTHER" id="PTHR24349">
    <property type="entry name" value="SERINE/THREONINE-PROTEIN KINASE"/>
    <property type="match status" value="1"/>
</dbReference>
<feature type="domain" description="Protein kinase" evidence="17">
    <location>
        <begin position="102"/>
        <end position="356"/>
    </location>
</feature>
<feature type="compositionally biased region" description="Polar residues" evidence="16">
    <location>
        <begin position="76"/>
        <end position="85"/>
    </location>
</feature>
<evidence type="ECO:0000256" key="14">
    <source>
        <dbReference type="ARBA" id="ARBA00048679"/>
    </source>
</evidence>
<dbReference type="Pfam" id="PF00069">
    <property type="entry name" value="Pkinase"/>
    <property type="match status" value="1"/>
</dbReference>
<dbReference type="FunFam" id="1.10.510.10:FF:000571">
    <property type="entry name" value="Maternal embryonic leucine zipper kinase"/>
    <property type="match status" value="1"/>
</dbReference>
<dbReference type="PROSITE" id="PS50222">
    <property type="entry name" value="EF_HAND_2"/>
    <property type="match status" value="3"/>
</dbReference>
<evidence type="ECO:0000256" key="16">
    <source>
        <dbReference type="SAM" id="MobiDB-lite"/>
    </source>
</evidence>
<dbReference type="InterPro" id="IPR002048">
    <property type="entry name" value="EF_hand_dom"/>
</dbReference>
<dbReference type="GO" id="GO:0005524">
    <property type="term" value="F:ATP binding"/>
    <property type="evidence" value="ECO:0007669"/>
    <property type="project" value="UniProtKB-UniRule"/>
</dbReference>
<comment type="cofactor">
    <cofactor evidence="1">
        <name>Mg(2+)</name>
        <dbReference type="ChEBI" id="CHEBI:18420"/>
    </cofactor>
</comment>